<organism evidence="15 16">
    <name type="scientific">Amborella trichopoda</name>
    <dbReference type="NCBI Taxonomy" id="13333"/>
    <lineage>
        <taxon>Eukaryota</taxon>
        <taxon>Viridiplantae</taxon>
        <taxon>Streptophyta</taxon>
        <taxon>Embryophyta</taxon>
        <taxon>Tracheophyta</taxon>
        <taxon>Spermatophyta</taxon>
        <taxon>Magnoliopsida</taxon>
        <taxon>Amborellales</taxon>
        <taxon>Amborellaceae</taxon>
        <taxon>Amborella</taxon>
    </lineage>
</organism>
<dbReference type="CDD" id="cd09868">
    <property type="entry name" value="PIN_XPG_RAD2"/>
    <property type="match status" value="2"/>
</dbReference>
<feature type="region of interest" description="Disordered" evidence="12">
    <location>
        <begin position="1151"/>
        <end position="1190"/>
    </location>
</feature>
<dbReference type="SMART" id="SM00279">
    <property type="entry name" value="HhH2"/>
    <property type="match status" value="1"/>
</dbReference>
<proteinExistence type="inferred from homology"/>
<dbReference type="PANTHER" id="PTHR16171">
    <property type="entry name" value="DNA REPAIR PROTEIN COMPLEMENTING XP-G CELLS-RELATED"/>
    <property type="match status" value="1"/>
</dbReference>
<evidence type="ECO:0000313" key="15">
    <source>
        <dbReference type="EMBL" id="ERN10327.1"/>
    </source>
</evidence>
<dbReference type="SUPFAM" id="SSF47807">
    <property type="entry name" value="5' to 3' exonuclease, C-terminal subdomain"/>
    <property type="match status" value="1"/>
</dbReference>
<dbReference type="GO" id="GO:0003697">
    <property type="term" value="F:single-stranded DNA binding"/>
    <property type="evidence" value="ECO:0000318"/>
    <property type="project" value="GO_Central"/>
</dbReference>
<comment type="cofactor">
    <cofactor evidence="1">
        <name>Mg(2+)</name>
        <dbReference type="ChEBI" id="CHEBI:18420"/>
    </cofactor>
</comment>
<name>W1PK18_AMBTC</name>
<dbReference type="GO" id="GO:0006289">
    <property type="term" value="P:nucleotide-excision repair"/>
    <property type="evidence" value="ECO:0007669"/>
    <property type="project" value="InterPro"/>
</dbReference>
<dbReference type="InterPro" id="IPR029060">
    <property type="entry name" value="PIN-like_dom_sf"/>
</dbReference>
<evidence type="ECO:0008006" key="17">
    <source>
        <dbReference type="Google" id="ProtNLM"/>
    </source>
</evidence>
<comment type="similarity">
    <text evidence="3">Belongs to the XPG/RAD2 endonuclease family. XPG subfamily.</text>
</comment>
<feature type="compositionally biased region" description="Polar residues" evidence="12">
    <location>
        <begin position="509"/>
        <end position="525"/>
    </location>
</feature>
<keyword evidence="6" id="KW-0255">Endonuclease</keyword>
<evidence type="ECO:0000256" key="7">
    <source>
        <dbReference type="ARBA" id="ARBA00022763"/>
    </source>
</evidence>
<evidence type="ECO:0000256" key="4">
    <source>
        <dbReference type="ARBA" id="ARBA00022722"/>
    </source>
</evidence>
<keyword evidence="10" id="KW-0234">DNA repair</keyword>
<dbReference type="PRINTS" id="PR00066">
    <property type="entry name" value="XRODRMPGMNTG"/>
</dbReference>
<evidence type="ECO:0000259" key="13">
    <source>
        <dbReference type="SMART" id="SM00484"/>
    </source>
</evidence>
<keyword evidence="7" id="KW-0227">DNA damage</keyword>
<dbReference type="InterPro" id="IPR006085">
    <property type="entry name" value="XPG_DNA_repair_N"/>
</dbReference>
<sequence>MGVHGLWDLLAPVGRRLSVENLAGKKLAIDASIWIIQFMKAMRDERGEMVKNAHLIGFFRRICKLLFLRTKPVFVFDGGTPALKRRTVIARRRQRENAQAKIRKTAEKLLLNHLKKRKLEELAKEFAVGRKKIGAKGKGVVTEPSKLVAEEEKEGVKEAYNQDNADALLAASLAAEEDGAFISEASTSAAGVPIEEEDNLDESEEMIFPTGQGKVDPAILAALPPSMQLDLLVQMREQLMAENRQKYQKVKKAPSKFSELQIHSYLKTVAFRREINEVQKFAGGRGVGGLPASRIASESNREFIFSSSYSGDKNVLSTSGVSSSGDTEHQLQGTNSKFQPVESIPSTIGFSSNTRAAIDESERELDGAVETYLDERGRVRVSRLRGMGIRMTRDLQWNLEMMKELEQVKSTETNNMVGLVATTDDEVAKGAPSSICPKKASSLKENNERDLFEGRNGDSIQMDENNLLHTCSTLGGTHAIEISFSEDEFVGHGKDEDEFFTSLVAENTASMEESHPSQVEASNGSDEGEVDWEDGTCDLPVETSNSPIETKQTVSKGSLAEEAEIQEAIRRSLQENSGGKCINLFSEVETPKPSIQRFDICKESNKIISSEDGEHKIDGNSVLLDFPLTGSQFEASLHTRMGSEQDGIKHQIAGPVLSDAYQDQKLQSHKNCSIMQDELVVDFRKQEIVSELEGPPNVNSDVPAIMASNVFDAFSGDTPLNNLHHSLSSQHHCDIENAPVDIKEFSSKEKGLSDDIKDREISAKEADLDLKISSSKEKELSDDAKETEVNAVEVDLLADQEDYHKDVNEFQDRMEFQDTLDEEISLLRQEQLDLGDQQRKLERNAEYASSEMFAECQELLQMFGLPYIIAPMEAEAQCAYMELSNLVDGVVTDDSDAFLFGARSIYKNIFDDRKYVEMYLIKDVENELGLTRDKLIRMALLLGSDYTEGISGVGIVNAIEIVNAFPEEGGLQKFREWLESPDPSILNKVHAQTGKETRKKSSKESKKDEDVCESMGDVLLDDNSDGRCNIDQESEDIANLKQIFMEKHRNVSKNWCIPSSFPSESVLSAYKSPQVDESTEPFLWGKPDLLFLRKLCWERFGWPSQKADELLLPVLREHNRHETQLRLEAFYTFNEKFAKIRSKRIQKAVKGITGNRSSEMMHVPGSKEASTSSEPKRRKGKSPPNSNEDAFAEVLNNDTFVEGNDEECTGNQVSKQQRKQRTTTREKARRERGNGKGRGRGRGMKGGYNAKPSETSSCDGEECNEKTRFGQMELPVLRRSARPKKNVKYAGAGDSLNQSDSDYIAEVGHERDPSSCGGIVGAIHSINHEVAVENVDGSSSKDYLSMGGGFCPEEAEPRSDLDEPVLGCVDTIIANNSNKSRSRELLDEAFGAAQTWDHEPILHGRSVSEVQPANANGPQQEDFQDKDEEERNQTNDNPNFQALEKSKSQQPETGLKAMPTLRRKRKM</sequence>
<feature type="compositionally biased region" description="Basic and acidic residues" evidence="12">
    <location>
        <begin position="1223"/>
        <end position="1234"/>
    </location>
</feature>
<evidence type="ECO:0000256" key="10">
    <source>
        <dbReference type="ARBA" id="ARBA00023204"/>
    </source>
</evidence>
<accession>W1PK18</accession>
<feature type="domain" description="XPG N-terminal" evidence="14">
    <location>
        <begin position="1"/>
        <end position="98"/>
    </location>
</feature>
<dbReference type="OMA" id="PNSMDFS"/>
<gene>
    <name evidence="15" type="ORF">AMTR_s00026p00019230</name>
</gene>
<keyword evidence="9" id="KW-0460">Magnesium</keyword>
<keyword evidence="8" id="KW-0378">Hydrolase</keyword>
<dbReference type="Pfam" id="PF00752">
    <property type="entry name" value="XPG_N"/>
    <property type="match status" value="1"/>
</dbReference>
<dbReference type="GO" id="GO:0004520">
    <property type="term" value="F:DNA endonuclease activity"/>
    <property type="evidence" value="ECO:0000318"/>
    <property type="project" value="GO_Central"/>
</dbReference>
<dbReference type="FunFam" id="3.40.50.1010:FF:000029">
    <property type="entry name" value="DNA repair protein UVH3"/>
    <property type="match status" value="1"/>
</dbReference>
<dbReference type="Pfam" id="PF00867">
    <property type="entry name" value="XPG_I"/>
    <property type="match status" value="1"/>
</dbReference>
<feature type="compositionally biased region" description="Polar residues" evidence="12">
    <location>
        <begin position="542"/>
        <end position="556"/>
    </location>
</feature>
<dbReference type="Gramene" id="ERN10327">
    <property type="protein sequence ID" value="ERN10327"/>
    <property type="gene ID" value="AMTR_s00026p00019230"/>
</dbReference>
<dbReference type="EMBL" id="KI392852">
    <property type="protein sequence ID" value="ERN10327.1"/>
    <property type="molecule type" value="Genomic_DNA"/>
</dbReference>
<keyword evidence="4" id="KW-0540">Nuclease</keyword>
<evidence type="ECO:0000256" key="6">
    <source>
        <dbReference type="ARBA" id="ARBA00022759"/>
    </source>
</evidence>
<dbReference type="PROSITE" id="PS00841">
    <property type="entry name" value="XPG_1"/>
    <property type="match status" value="1"/>
</dbReference>
<dbReference type="HOGENOM" id="CLU_003018_1_0_1"/>
<dbReference type="InterPro" id="IPR019974">
    <property type="entry name" value="XPG_CS"/>
</dbReference>
<evidence type="ECO:0000256" key="2">
    <source>
        <dbReference type="ARBA" id="ARBA00004123"/>
    </source>
</evidence>
<dbReference type="eggNOG" id="KOG2520">
    <property type="taxonomic scope" value="Eukaryota"/>
</dbReference>
<feature type="domain" description="XPG-I" evidence="13">
    <location>
        <begin position="861"/>
        <end position="930"/>
    </location>
</feature>
<dbReference type="PRINTS" id="PR00853">
    <property type="entry name" value="XPGRADSUPER"/>
</dbReference>
<dbReference type="InterPro" id="IPR006086">
    <property type="entry name" value="XPG-I_dom"/>
</dbReference>
<protein>
    <recommendedName>
        <fullName evidence="17">DNA repair protein UVH3</fullName>
    </recommendedName>
</protein>
<dbReference type="STRING" id="13333.W1PK18"/>
<dbReference type="SMART" id="SM00485">
    <property type="entry name" value="XPGN"/>
    <property type="match status" value="1"/>
</dbReference>
<feature type="region of interest" description="Disordered" evidence="12">
    <location>
        <begin position="509"/>
        <end position="559"/>
    </location>
</feature>
<feature type="region of interest" description="Disordered" evidence="12">
    <location>
        <begin position="1411"/>
        <end position="1467"/>
    </location>
</feature>
<keyword evidence="5" id="KW-0479">Metal-binding</keyword>
<evidence type="ECO:0000256" key="11">
    <source>
        <dbReference type="ARBA" id="ARBA00023242"/>
    </source>
</evidence>
<dbReference type="Proteomes" id="UP000017836">
    <property type="component" value="Unassembled WGS sequence"/>
</dbReference>
<evidence type="ECO:0000256" key="12">
    <source>
        <dbReference type="SAM" id="MobiDB-lite"/>
    </source>
</evidence>
<dbReference type="InterPro" id="IPR008918">
    <property type="entry name" value="HhH2"/>
</dbReference>
<dbReference type="InterPro" id="IPR006084">
    <property type="entry name" value="XPG/Rad2"/>
</dbReference>
<dbReference type="Gene3D" id="1.10.150.20">
    <property type="entry name" value="5' to 3' exonuclease, C-terminal subdomain"/>
    <property type="match status" value="1"/>
</dbReference>
<feature type="region of interest" description="Disordered" evidence="12">
    <location>
        <begin position="1202"/>
        <end position="1262"/>
    </location>
</feature>
<dbReference type="KEGG" id="atr:18438502"/>
<keyword evidence="16" id="KW-1185">Reference proteome</keyword>
<evidence type="ECO:0000256" key="5">
    <source>
        <dbReference type="ARBA" id="ARBA00022723"/>
    </source>
</evidence>
<dbReference type="CDD" id="cd09904">
    <property type="entry name" value="H3TH_XPG"/>
    <property type="match status" value="1"/>
</dbReference>
<dbReference type="SMART" id="SM00484">
    <property type="entry name" value="XPGI"/>
    <property type="match status" value="1"/>
</dbReference>
<evidence type="ECO:0000256" key="9">
    <source>
        <dbReference type="ARBA" id="ARBA00022842"/>
    </source>
</evidence>
<evidence type="ECO:0000256" key="1">
    <source>
        <dbReference type="ARBA" id="ARBA00001946"/>
    </source>
</evidence>
<dbReference type="InterPro" id="IPR036279">
    <property type="entry name" value="5-3_exonuclease_C_sf"/>
</dbReference>
<reference evidence="16" key="1">
    <citation type="journal article" date="2013" name="Science">
        <title>The Amborella genome and the evolution of flowering plants.</title>
        <authorList>
            <consortium name="Amborella Genome Project"/>
        </authorList>
    </citation>
    <scope>NUCLEOTIDE SEQUENCE [LARGE SCALE GENOMIC DNA]</scope>
</reference>
<comment type="subcellular location">
    <subcellularLocation>
        <location evidence="2">Nucleus</location>
    </subcellularLocation>
</comment>
<dbReference type="PANTHER" id="PTHR16171:SF7">
    <property type="entry name" value="DNA REPAIR PROTEIN RAD2"/>
    <property type="match status" value="1"/>
</dbReference>
<dbReference type="SUPFAM" id="SSF88723">
    <property type="entry name" value="PIN domain-like"/>
    <property type="match status" value="1"/>
</dbReference>
<evidence type="ECO:0000259" key="14">
    <source>
        <dbReference type="SMART" id="SM00485"/>
    </source>
</evidence>
<dbReference type="FunFam" id="1.10.150.20:FF:000050">
    <property type="entry name" value="DNA repair protein UVH3"/>
    <property type="match status" value="1"/>
</dbReference>
<feature type="compositionally biased region" description="Acidic residues" evidence="12">
    <location>
        <begin position="526"/>
        <end position="536"/>
    </location>
</feature>
<dbReference type="PROSITE" id="PS00842">
    <property type="entry name" value="XPG_2"/>
    <property type="match status" value="1"/>
</dbReference>
<dbReference type="FunFam" id="3.40.50.1010:FF:000031">
    <property type="entry name" value="DNA repair protein UVH3"/>
    <property type="match status" value="1"/>
</dbReference>
<evidence type="ECO:0000256" key="3">
    <source>
        <dbReference type="ARBA" id="ARBA00005283"/>
    </source>
</evidence>
<dbReference type="OrthoDB" id="31113at2759"/>
<dbReference type="InterPro" id="IPR001044">
    <property type="entry name" value="XPG/Rad2_eukaryotes"/>
</dbReference>
<dbReference type="GO" id="GO:0016788">
    <property type="term" value="F:hydrolase activity, acting on ester bonds"/>
    <property type="evidence" value="ECO:0007669"/>
    <property type="project" value="InterPro"/>
</dbReference>
<evidence type="ECO:0000256" key="8">
    <source>
        <dbReference type="ARBA" id="ARBA00022801"/>
    </source>
</evidence>
<feature type="region of interest" description="Disordered" evidence="12">
    <location>
        <begin position="990"/>
        <end position="1013"/>
    </location>
</feature>
<dbReference type="GO" id="GO:0005634">
    <property type="term" value="C:nucleus"/>
    <property type="evidence" value="ECO:0000318"/>
    <property type="project" value="GO_Central"/>
</dbReference>
<keyword evidence="11" id="KW-0539">Nucleus</keyword>
<evidence type="ECO:0000313" key="16">
    <source>
        <dbReference type="Proteomes" id="UP000017836"/>
    </source>
</evidence>
<dbReference type="Gene3D" id="3.40.50.1010">
    <property type="entry name" value="5'-nuclease"/>
    <property type="match status" value="2"/>
</dbReference>
<dbReference type="GO" id="GO:0046872">
    <property type="term" value="F:metal ion binding"/>
    <property type="evidence" value="ECO:0007669"/>
    <property type="project" value="UniProtKB-KW"/>
</dbReference>